<dbReference type="PANTHER" id="PTHR35333:SF3">
    <property type="entry name" value="BETA-LACTAMASE-TYPE TRANSPEPTIDASE FOLD CONTAINING PROTEIN"/>
    <property type="match status" value="1"/>
</dbReference>
<proteinExistence type="predicted"/>
<dbReference type="GO" id="GO:0030655">
    <property type="term" value="P:beta-lactam antibiotic catabolic process"/>
    <property type="evidence" value="ECO:0007669"/>
    <property type="project" value="InterPro"/>
</dbReference>
<protein>
    <submittedName>
        <fullName evidence="3">Beta-lactamase</fullName>
        <ecNumber evidence="3">3.5.2.6</ecNumber>
    </submittedName>
</protein>
<dbReference type="InterPro" id="IPR045155">
    <property type="entry name" value="Beta-lactam_cat"/>
</dbReference>
<accession>A0A1X6WVF7</accession>
<dbReference type="EMBL" id="FWFG01000014">
    <property type="protein sequence ID" value="SLM88343.1"/>
    <property type="molecule type" value="Genomic_DNA"/>
</dbReference>
<keyword evidence="3" id="KW-0378">Hydrolase</keyword>
<keyword evidence="4" id="KW-1185">Reference proteome</keyword>
<dbReference type="Pfam" id="PF13354">
    <property type="entry name" value="Beta-lactamase2"/>
    <property type="match status" value="2"/>
</dbReference>
<dbReference type="GO" id="GO:0046677">
    <property type="term" value="P:response to antibiotic"/>
    <property type="evidence" value="ECO:0007669"/>
    <property type="project" value="InterPro"/>
</dbReference>
<reference evidence="3 4" key="1">
    <citation type="submission" date="2017-02" db="EMBL/GenBank/DDBJ databases">
        <authorList>
            <person name="Peterson S.W."/>
        </authorList>
    </citation>
    <scope>NUCLEOTIDE SEQUENCE [LARGE SCALE GENOMIC DNA]</scope>
    <source>
        <strain evidence="3 4">CIP104813</strain>
    </source>
</reference>
<dbReference type="InterPro" id="IPR000871">
    <property type="entry name" value="Beta-lactam_class-A"/>
</dbReference>
<evidence type="ECO:0000313" key="3">
    <source>
        <dbReference type="EMBL" id="SLM88343.1"/>
    </source>
</evidence>
<feature type="domain" description="Beta-lactamase class A catalytic" evidence="2">
    <location>
        <begin position="235"/>
        <end position="298"/>
    </location>
</feature>
<dbReference type="PANTHER" id="PTHR35333">
    <property type="entry name" value="BETA-LACTAMASE"/>
    <property type="match status" value="1"/>
</dbReference>
<name>A0A1X6WVF7_9MICO</name>
<gene>
    <name evidence="3" type="ORF">FM110_01630</name>
</gene>
<evidence type="ECO:0000313" key="4">
    <source>
        <dbReference type="Proteomes" id="UP000195981"/>
    </source>
</evidence>
<dbReference type="GO" id="GO:0008800">
    <property type="term" value="F:beta-lactamase activity"/>
    <property type="evidence" value="ECO:0007669"/>
    <property type="project" value="UniProtKB-EC"/>
</dbReference>
<feature type="domain" description="Beta-lactamase class A catalytic" evidence="2">
    <location>
        <begin position="18"/>
        <end position="171"/>
    </location>
</feature>
<evidence type="ECO:0000259" key="2">
    <source>
        <dbReference type="Pfam" id="PF13354"/>
    </source>
</evidence>
<dbReference type="AlphaFoldDB" id="A0A1X6WVF7"/>
<dbReference type="SUPFAM" id="SSF56601">
    <property type="entry name" value="beta-lactamase/transpeptidase-like"/>
    <property type="match status" value="1"/>
</dbReference>
<dbReference type="Gene3D" id="3.40.710.10">
    <property type="entry name" value="DD-peptidase/beta-lactamase superfamily"/>
    <property type="match status" value="2"/>
</dbReference>
<feature type="region of interest" description="Disordered" evidence="1">
    <location>
        <begin position="202"/>
        <end position="229"/>
    </location>
</feature>
<dbReference type="Proteomes" id="UP000195981">
    <property type="component" value="Unassembled WGS sequence"/>
</dbReference>
<sequence length="323" mass="33392">MVDAGAAPLIAWALVDADGTVLAEHESARPFYAASTIKLHVLLAALRAVDAGDIELDATIPATRTFGGVDGSAFTLAGDHLDPTHPADGTPVSVRELLVRMIDRSSNEATNTVIDLVGLDAVEAVIEELGLRATRAERRIGDAAAIARGFTNETCAADLAETMRRIVRREAGVPAGPCSKAGLVAGELGTTAETETFVGPGTTAETETFVGPGTPRGSGAPWGPKAPARKPGPGLLSPASTGLALDALRAQRMRVILDVLPEGLDAGSKSGEVDGFRHDVAFIGDPCSEDLRCLAVMTSGLTLAEADDTIRRTARELLGNLAD</sequence>
<dbReference type="InterPro" id="IPR012338">
    <property type="entry name" value="Beta-lactam/transpept-like"/>
</dbReference>
<dbReference type="EC" id="3.5.2.6" evidence="3"/>
<feature type="compositionally biased region" description="Low complexity" evidence="1">
    <location>
        <begin position="219"/>
        <end position="229"/>
    </location>
</feature>
<organism evidence="3 4">
    <name type="scientific">Brachybacterium nesterenkovii</name>
    <dbReference type="NCBI Taxonomy" id="47847"/>
    <lineage>
        <taxon>Bacteria</taxon>
        <taxon>Bacillati</taxon>
        <taxon>Actinomycetota</taxon>
        <taxon>Actinomycetes</taxon>
        <taxon>Micrococcales</taxon>
        <taxon>Dermabacteraceae</taxon>
        <taxon>Brachybacterium</taxon>
    </lineage>
</organism>
<evidence type="ECO:0000256" key="1">
    <source>
        <dbReference type="SAM" id="MobiDB-lite"/>
    </source>
</evidence>